<dbReference type="AlphaFoldDB" id="H1L145"/>
<dbReference type="Gene3D" id="1.10.150.280">
    <property type="entry name" value="AF1531-like domain"/>
    <property type="match status" value="1"/>
</dbReference>
<evidence type="ECO:0000313" key="2">
    <source>
        <dbReference type="Proteomes" id="UP000003706"/>
    </source>
</evidence>
<dbReference type="PANTHER" id="PTHR40734:SF1">
    <property type="entry name" value="DNA-BINDING PROTEIN"/>
    <property type="match status" value="1"/>
</dbReference>
<protein>
    <recommendedName>
        <fullName evidence="3">DUF655 domain-containing protein</fullName>
    </recommendedName>
</protein>
<dbReference type="PATRIC" id="fig|647171.4.peg.1709"/>
<sequence>MVKKYFKSKKRKDFEDYAWVLDYLPYGYSDDPRPIHERKPIAQAIGEKQFVLMELILKDDIEVGLAERVYIGRGKRDKIDHVAKMIKYDNLTNTAKTELLYVVMEAVKNNEERFINFLNKCQSITPRKHMLELLPEIGKKHMWQIIEEREKKPFESFKDFEERTHKDIVRVIAKRIVEELKEDQKYYLFVKWKRGLILDEEKMAFYLKE</sequence>
<comment type="caution">
    <text evidence="1">The sequence shown here is derived from an EMBL/GenBank/DDBJ whole genome shotgun (WGS) entry which is preliminary data.</text>
</comment>
<dbReference type="RefSeq" id="WP_007045190.1">
    <property type="nucleotide sequence ID" value="NZ_AGJL01000061.1"/>
</dbReference>
<dbReference type="PANTHER" id="PTHR40734">
    <property type="entry name" value="TRNA-SPECIFIC ADENOSINE DEAMINASE-RELATED"/>
    <property type="match status" value="1"/>
</dbReference>
<name>H1L145_9EURY</name>
<reference evidence="1 2" key="1">
    <citation type="submission" date="2011-09" db="EMBL/GenBank/DDBJ databases">
        <title>The draft genome of Methanotorris formicicus Mc-S-70.</title>
        <authorList>
            <consortium name="US DOE Joint Genome Institute (JGI-PGF)"/>
            <person name="Lucas S."/>
            <person name="Han J."/>
            <person name="Lapidus A."/>
            <person name="Cheng J.-F."/>
            <person name="Goodwin L."/>
            <person name="Pitluck S."/>
            <person name="Peters L."/>
            <person name="Land M.L."/>
            <person name="Hauser L."/>
            <person name="Sieprawska-Lupa M."/>
            <person name="Takai K."/>
            <person name="Miyazaki J."/>
            <person name="Whitman W."/>
            <person name="Woyke T.J."/>
        </authorList>
    </citation>
    <scope>NUCLEOTIDE SEQUENCE [LARGE SCALE GENOMIC DNA]</scope>
    <source>
        <strain evidence="1 2">Mc-S-70</strain>
    </source>
</reference>
<dbReference type="InterPro" id="IPR012340">
    <property type="entry name" value="NA-bd_OB-fold"/>
</dbReference>
<evidence type="ECO:0000313" key="1">
    <source>
        <dbReference type="EMBL" id="EHP84059.1"/>
    </source>
</evidence>
<dbReference type="OrthoDB" id="7902at2157"/>
<organism evidence="1 2">
    <name type="scientific">Methanotorris formicicus Mc-S-70</name>
    <dbReference type="NCBI Taxonomy" id="647171"/>
    <lineage>
        <taxon>Archaea</taxon>
        <taxon>Methanobacteriati</taxon>
        <taxon>Methanobacteriota</taxon>
        <taxon>Methanomada group</taxon>
        <taxon>Methanococci</taxon>
        <taxon>Methanococcales</taxon>
        <taxon>Methanocaldococcaceae</taxon>
        <taxon>Methanotorris</taxon>
    </lineage>
</organism>
<keyword evidence="2" id="KW-1185">Reference proteome</keyword>
<proteinExistence type="predicted"/>
<dbReference type="InterPro" id="IPR007003">
    <property type="entry name" value="DUF655"/>
</dbReference>
<gene>
    <name evidence="1" type="ORF">MetfoDRAFT_1769</name>
</gene>
<dbReference type="STRING" id="647171.MetfoDRAFT_1769"/>
<dbReference type="Gene3D" id="2.40.50.140">
    <property type="entry name" value="Nucleic acid-binding proteins"/>
    <property type="match status" value="1"/>
</dbReference>
<accession>H1L145</accession>
<dbReference type="Pfam" id="PF04919">
    <property type="entry name" value="DUF655"/>
    <property type="match status" value="1"/>
</dbReference>
<evidence type="ECO:0008006" key="3">
    <source>
        <dbReference type="Google" id="ProtNLM"/>
    </source>
</evidence>
<dbReference type="Proteomes" id="UP000003706">
    <property type="component" value="Unassembled WGS sequence"/>
</dbReference>
<dbReference type="SUPFAM" id="SSF160975">
    <property type="entry name" value="AF1531-like"/>
    <property type="match status" value="1"/>
</dbReference>
<dbReference type="EMBL" id="AGJL01000061">
    <property type="protein sequence ID" value="EHP84059.1"/>
    <property type="molecule type" value="Genomic_DNA"/>
</dbReference>